<feature type="transmembrane region" description="Helical" evidence="1">
    <location>
        <begin position="169"/>
        <end position="190"/>
    </location>
</feature>
<name>A0ABN7S5H9_THEXY</name>
<comment type="caution">
    <text evidence="3">The sequence shown here is derived from an EMBL/GenBank/DDBJ whole genome shotgun (WGS) entry which is preliminary data.</text>
</comment>
<dbReference type="Gene3D" id="3.10.620.30">
    <property type="match status" value="1"/>
</dbReference>
<evidence type="ECO:0000313" key="4">
    <source>
        <dbReference type="Proteomes" id="UP000681526"/>
    </source>
</evidence>
<dbReference type="InterPro" id="IPR052557">
    <property type="entry name" value="CAP/Cytokinesis_protein"/>
</dbReference>
<feature type="domain" description="Transglutaminase-like" evidence="2">
    <location>
        <begin position="301"/>
        <end position="362"/>
    </location>
</feature>
<keyword evidence="1" id="KW-0812">Transmembrane</keyword>
<evidence type="ECO:0000259" key="2">
    <source>
        <dbReference type="SMART" id="SM00460"/>
    </source>
</evidence>
<proteinExistence type="predicted"/>
<keyword evidence="1" id="KW-0472">Membrane</keyword>
<organism evidence="3 4">
    <name type="scientific">Thermobacillus xylanilyticus</name>
    <dbReference type="NCBI Taxonomy" id="76633"/>
    <lineage>
        <taxon>Bacteria</taxon>
        <taxon>Bacillati</taxon>
        <taxon>Bacillota</taxon>
        <taxon>Bacilli</taxon>
        <taxon>Bacillales</taxon>
        <taxon>Paenibacillaceae</taxon>
        <taxon>Thermobacillus</taxon>
    </lineage>
</organism>
<feature type="transmembrane region" description="Helical" evidence="1">
    <location>
        <begin position="105"/>
        <end position="131"/>
    </location>
</feature>
<dbReference type="InterPro" id="IPR038765">
    <property type="entry name" value="Papain-like_cys_pep_sf"/>
</dbReference>
<reference evidence="3 4" key="1">
    <citation type="submission" date="2021-04" db="EMBL/GenBank/DDBJ databases">
        <authorList>
            <person name="Rakotoarivonina H."/>
        </authorList>
    </citation>
    <scope>NUCLEOTIDE SEQUENCE [LARGE SCALE GENOMIC DNA]</scope>
    <source>
        <strain evidence="3 4">XE</strain>
    </source>
</reference>
<dbReference type="Pfam" id="PF01841">
    <property type="entry name" value="Transglut_core"/>
    <property type="match status" value="1"/>
</dbReference>
<accession>A0ABN7S5H9</accession>
<evidence type="ECO:0000313" key="3">
    <source>
        <dbReference type="EMBL" id="CAG5092786.1"/>
    </source>
</evidence>
<dbReference type="Proteomes" id="UP000681526">
    <property type="component" value="Unassembled WGS sequence"/>
</dbReference>
<sequence length="382" mass="41559">MRASDFAEPVAVAVVIIIAVSLWQGMKRGAPGSAKHLLLFLWETFCTIASLALAVRFATAFSPVVESRLMDADLRPPAGEMDNWSVAWHTFITGVRDFSLLRFGLLFLIGYLVIRLLLRLLAAAALTLAAGAGSMAGASRMRAYAAAPGGALSRAAGAALGFVHGGGRALVLMAALFVYVSLLPNAPLAARIDSSPLYRAASERLLEPVAGGVMAEQGPVLSRAVEAEFRRILQRRYEIIDRDVPDDIREAALRITAGAKDDEAKARALYDWIGTRIAYDWDKADAYTERGEWREQTPEDTFRTRRGVCIDIARLYAVMARSAGLEARVVTGLGADGRGGFGPHAWNEVRTGEQWIPLDATWAASGDWFNPPEFDRTHVRDT</sequence>
<keyword evidence="1" id="KW-1133">Transmembrane helix</keyword>
<dbReference type="InterPro" id="IPR002931">
    <property type="entry name" value="Transglutaminase-like"/>
</dbReference>
<keyword evidence="4" id="KW-1185">Reference proteome</keyword>
<feature type="transmembrane region" description="Helical" evidence="1">
    <location>
        <begin position="37"/>
        <end position="61"/>
    </location>
</feature>
<dbReference type="PANTHER" id="PTHR46333:SF2">
    <property type="entry name" value="CYTOKINESIS PROTEIN 3"/>
    <property type="match status" value="1"/>
</dbReference>
<dbReference type="SUPFAM" id="SSF54001">
    <property type="entry name" value="Cysteine proteinases"/>
    <property type="match status" value="1"/>
</dbReference>
<protein>
    <submittedName>
        <fullName evidence="3">Transglutaminase domain protein</fullName>
    </submittedName>
</protein>
<dbReference type="RefSeq" id="WP_342344906.1">
    <property type="nucleotide sequence ID" value="NZ_CAJRAY010000097.1"/>
</dbReference>
<feature type="transmembrane region" description="Helical" evidence="1">
    <location>
        <begin position="6"/>
        <end position="25"/>
    </location>
</feature>
<evidence type="ECO:0000256" key="1">
    <source>
        <dbReference type="SAM" id="Phobius"/>
    </source>
</evidence>
<gene>
    <name evidence="3" type="primary">txxe 3761</name>
    <name evidence="3" type="ORF">TXXE_18755</name>
</gene>
<dbReference type="PANTHER" id="PTHR46333">
    <property type="entry name" value="CYTOKINESIS PROTEIN 3"/>
    <property type="match status" value="1"/>
</dbReference>
<dbReference type="SMART" id="SM00460">
    <property type="entry name" value="TGc"/>
    <property type="match status" value="1"/>
</dbReference>
<dbReference type="EMBL" id="CAJRAY010000097">
    <property type="protein sequence ID" value="CAG5092786.1"/>
    <property type="molecule type" value="Genomic_DNA"/>
</dbReference>